<dbReference type="Proteomes" id="UP000306196">
    <property type="component" value="Unassembled WGS sequence"/>
</dbReference>
<evidence type="ECO:0000256" key="3">
    <source>
        <dbReference type="ARBA" id="ARBA00022989"/>
    </source>
</evidence>
<feature type="transmembrane region" description="Helical" evidence="5">
    <location>
        <begin position="56"/>
        <end position="85"/>
    </location>
</feature>
<feature type="transmembrane region" description="Helical" evidence="5">
    <location>
        <begin position="97"/>
        <end position="118"/>
    </location>
</feature>
<keyword evidence="7" id="KW-1185">Reference proteome</keyword>
<comment type="subcellular location">
    <subcellularLocation>
        <location evidence="1">Membrane</location>
        <topology evidence="1">Multi-pass membrane protein</topology>
    </subcellularLocation>
</comment>
<dbReference type="OrthoDB" id="9778756at2"/>
<evidence type="ECO:0000256" key="1">
    <source>
        <dbReference type="ARBA" id="ARBA00004141"/>
    </source>
</evidence>
<evidence type="ECO:0000256" key="2">
    <source>
        <dbReference type="ARBA" id="ARBA00022692"/>
    </source>
</evidence>
<evidence type="ECO:0000313" key="7">
    <source>
        <dbReference type="Proteomes" id="UP000306196"/>
    </source>
</evidence>
<accession>A0A5R8KDB1</accession>
<comment type="caution">
    <text evidence="6">The sequence shown here is derived from an EMBL/GenBank/DDBJ whole genome shotgun (WGS) entry which is preliminary data.</text>
</comment>
<dbReference type="AlphaFoldDB" id="A0A5R8KDB1"/>
<dbReference type="GO" id="GO:0016020">
    <property type="term" value="C:membrane"/>
    <property type="evidence" value="ECO:0007669"/>
    <property type="project" value="UniProtKB-SubCell"/>
</dbReference>
<evidence type="ECO:0000313" key="6">
    <source>
        <dbReference type="EMBL" id="TLD70302.1"/>
    </source>
</evidence>
<dbReference type="RefSeq" id="WP_138086901.1">
    <property type="nucleotide sequence ID" value="NZ_VAUV01000009.1"/>
</dbReference>
<dbReference type="SUPFAM" id="SSF144091">
    <property type="entry name" value="Rhomboid-like"/>
    <property type="match status" value="1"/>
</dbReference>
<sequence>MPLINTLESKFGRFAIPGLVNILAGFQVAVWVMLLIQPEFFQFLVLDRGRVFAGEVWRLVTWVFVPATTSPIWLLLMVWVMVMIGRALEQAWGAFRLNLYILGGLLAVMVGALIFGFSPEGAPFYTTMFLAFAMLYPNQELLVFFVLPVKVKYLGMIAGALLLLNFISVPSDRLPILFSIVNFLVAFGPATVKGMGQRAEVSSRRAKFDSAKIPDGEHFFKCAVCGKTDVTDPKQEFRVGVDGEEYCVGCLPKKA</sequence>
<feature type="transmembrane region" description="Helical" evidence="5">
    <location>
        <begin position="153"/>
        <end position="170"/>
    </location>
</feature>
<dbReference type="InterPro" id="IPR035952">
    <property type="entry name" value="Rhomboid-like_sf"/>
</dbReference>
<evidence type="ECO:0000256" key="5">
    <source>
        <dbReference type="SAM" id="Phobius"/>
    </source>
</evidence>
<feature type="transmembrane region" description="Helical" evidence="5">
    <location>
        <begin position="12"/>
        <end position="36"/>
    </location>
</feature>
<organism evidence="6 7">
    <name type="scientific">Phragmitibacter flavus</name>
    <dbReference type="NCBI Taxonomy" id="2576071"/>
    <lineage>
        <taxon>Bacteria</taxon>
        <taxon>Pseudomonadati</taxon>
        <taxon>Verrucomicrobiota</taxon>
        <taxon>Verrucomicrobiia</taxon>
        <taxon>Verrucomicrobiales</taxon>
        <taxon>Verrucomicrobiaceae</taxon>
        <taxon>Phragmitibacter</taxon>
    </lineage>
</organism>
<feature type="transmembrane region" description="Helical" evidence="5">
    <location>
        <begin position="176"/>
        <end position="195"/>
    </location>
</feature>
<gene>
    <name evidence="6" type="ORF">FEM03_14045</name>
</gene>
<keyword evidence="3 5" id="KW-1133">Transmembrane helix</keyword>
<protein>
    <recommendedName>
        <fullName evidence="8">Rhomboid family intramembrane serine protease</fullName>
    </recommendedName>
</protein>
<keyword evidence="2 5" id="KW-0812">Transmembrane</keyword>
<dbReference type="Gene3D" id="1.20.1540.10">
    <property type="entry name" value="Rhomboid-like"/>
    <property type="match status" value="1"/>
</dbReference>
<dbReference type="EMBL" id="VAUV01000009">
    <property type="protein sequence ID" value="TLD70302.1"/>
    <property type="molecule type" value="Genomic_DNA"/>
</dbReference>
<keyword evidence="4 5" id="KW-0472">Membrane</keyword>
<name>A0A5R8KDB1_9BACT</name>
<evidence type="ECO:0008006" key="8">
    <source>
        <dbReference type="Google" id="ProtNLM"/>
    </source>
</evidence>
<feature type="transmembrane region" description="Helical" evidence="5">
    <location>
        <begin position="124"/>
        <end position="146"/>
    </location>
</feature>
<proteinExistence type="predicted"/>
<evidence type="ECO:0000256" key="4">
    <source>
        <dbReference type="ARBA" id="ARBA00023136"/>
    </source>
</evidence>
<reference evidence="6 7" key="1">
    <citation type="submission" date="2019-05" db="EMBL/GenBank/DDBJ databases">
        <title>Verrucobacter flavum gen. nov., sp. nov. a new member of the family Verrucomicrobiaceae.</title>
        <authorList>
            <person name="Szuroczki S."/>
            <person name="Abbaszade G."/>
            <person name="Szabo A."/>
            <person name="Felfoldi T."/>
            <person name="Schumann P."/>
            <person name="Boka K."/>
            <person name="Keki Z."/>
            <person name="Toumi M."/>
            <person name="Toth E."/>
        </authorList>
    </citation>
    <scope>NUCLEOTIDE SEQUENCE [LARGE SCALE GENOMIC DNA]</scope>
    <source>
        <strain evidence="6 7">MG-N-17</strain>
    </source>
</reference>